<dbReference type="OrthoDB" id="1069760at2759"/>
<gene>
    <name evidence="4" type="primary">BnaC08g20190D</name>
    <name evidence="4" type="ORF">GSBRNA2T00005223001</name>
</gene>
<dbReference type="SMR" id="A0A078IQP0"/>
<keyword evidence="2" id="KW-0677">Repeat</keyword>
<keyword evidence="5" id="KW-1185">Reference proteome</keyword>
<dbReference type="Gramene" id="CDY52247">
    <property type="protein sequence ID" value="CDY52247"/>
    <property type="gene ID" value="GSBRNA2T00005223001"/>
</dbReference>
<dbReference type="SMART" id="SM00256">
    <property type="entry name" value="FBOX"/>
    <property type="match status" value="1"/>
</dbReference>
<evidence type="ECO:0000313" key="4">
    <source>
        <dbReference type="EMBL" id="CDY52247.1"/>
    </source>
</evidence>
<keyword evidence="1" id="KW-0880">Kelch repeat</keyword>
<organism evidence="4 5">
    <name type="scientific">Brassica napus</name>
    <name type="common">Rape</name>
    <dbReference type="NCBI Taxonomy" id="3708"/>
    <lineage>
        <taxon>Eukaryota</taxon>
        <taxon>Viridiplantae</taxon>
        <taxon>Streptophyta</taxon>
        <taxon>Embryophyta</taxon>
        <taxon>Tracheophyta</taxon>
        <taxon>Spermatophyta</taxon>
        <taxon>Magnoliopsida</taxon>
        <taxon>eudicotyledons</taxon>
        <taxon>Gunneridae</taxon>
        <taxon>Pentapetalae</taxon>
        <taxon>rosids</taxon>
        <taxon>malvids</taxon>
        <taxon>Brassicales</taxon>
        <taxon>Brassicaceae</taxon>
        <taxon>Brassiceae</taxon>
        <taxon>Brassica</taxon>
    </lineage>
</organism>
<dbReference type="Gene3D" id="2.120.10.80">
    <property type="entry name" value="Kelch-type beta propeller"/>
    <property type="match status" value="1"/>
</dbReference>
<dbReference type="EMBL" id="LK033071">
    <property type="protein sequence ID" value="CDY52247.1"/>
    <property type="molecule type" value="Genomic_DNA"/>
</dbReference>
<dbReference type="CDD" id="cd22152">
    <property type="entry name" value="F-box_AtAFR-like"/>
    <property type="match status" value="1"/>
</dbReference>
<name>A0A078IQP0_BRANA</name>
<dbReference type="InterPro" id="IPR001810">
    <property type="entry name" value="F-box_dom"/>
</dbReference>
<dbReference type="InterPro" id="IPR006652">
    <property type="entry name" value="Kelch_1"/>
</dbReference>
<dbReference type="SUPFAM" id="SSF117281">
    <property type="entry name" value="Kelch motif"/>
    <property type="match status" value="1"/>
</dbReference>
<dbReference type="Pfam" id="PF25210">
    <property type="entry name" value="Kelch_FKB95"/>
    <property type="match status" value="1"/>
</dbReference>
<protein>
    <submittedName>
        <fullName evidence="4">BnaC08g20190D protein</fullName>
    </submittedName>
</protein>
<dbReference type="InterPro" id="IPR036047">
    <property type="entry name" value="F-box-like_dom_sf"/>
</dbReference>
<reference evidence="4 5" key="1">
    <citation type="journal article" date="2014" name="Science">
        <title>Plant genetics. Early allopolyploid evolution in the post-Neolithic Brassica napus oilseed genome.</title>
        <authorList>
            <person name="Chalhoub B."/>
            <person name="Denoeud F."/>
            <person name="Liu S."/>
            <person name="Parkin I.A."/>
            <person name="Tang H."/>
            <person name="Wang X."/>
            <person name="Chiquet J."/>
            <person name="Belcram H."/>
            <person name="Tong C."/>
            <person name="Samans B."/>
            <person name="Correa M."/>
            <person name="Da Silva C."/>
            <person name="Just J."/>
            <person name="Falentin C."/>
            <person name="Koh C.S."/>
            <person name="Le Clainche I."/>
            <person name="Bernard M."/>
            <person name="Bento P."/>
            <person name="Noel B."/>
            <person name="Labadie K."/>
            <person name="Alberti A."/>
            <person name="Charles M."/>
            <person name="Arnaud D."/>
            <person name="Guo H."/>
            <person name="Daviaud C."/>
            <person name="Alamery S."/>
            <person name="Jabbari K."/>
            <person name="Zhao M."/>
            <person name="Edger P.P."/>
            <person name="Chelaifa H."/>
            <person name="Tack D."/>
            <person name="Lassalle G."/>
            <person name="Mestiri I."/>
            <person name="Schnel N."/>
            <person name="Le Paslier M.C."/>
            <person name="Fan G."/>
            <person name="Renault V."/>
            <person name="Bayer P.E."/>
            <person name="Golicz A.A."/>
            <person name="Manoli S."/>
            <person name="Lee T.H."/>
            <person name="Thi V.H."/>
            <person name="Chalabi S."/>
            <person name="Hu Q."/>
            <person name="Fan C."/>
            <person name="Tollenaere R."/>
            <person name="Lu Y."/>
            <person name="Battail C."/>
            <person name="Shen J."/>
            <person name="Sidebottom C.H."/>
            <person name="Wang X."/>
            <person name="Canaguier A."/>
            <person name="Chauveau A."/>
            <person name="Berard A."/>
            <person name="Deniot G."/>
            <person name="Guan M."/>
            <person name="Liu Z."/>
            <person name="Sun F."/>
            <person name="Lim Y.P."/>
            <person name="Lyons E."/>
            <person name="Town C.D."/>
            <person name="Bancroft I."/>
            <person name="Wang X."/>
            <person name="Meng J."/>
            <person name="Ma J."/>
            <person name="Pires J.C."/>
            <person name="King G.J."/>
            <person name="Brunel D."/>
            <person name="Delourme R."/>
            <person name="Renard M."/>
            <person name="Aury J.M."/>
            <person name="Adams K.L."/>
            <person name="Batley J."/>
            <person name="Snowdon R.J."/>
            <person name="Tost J."/>
            <person name="Edwards D."/>
            <person name="Zhou Y."/>
            <person name="Hua W."/>
            <person name="Sharpe A.G."/>
            <person name="Paterson A.H."/>
            <person name="Guan C."/>
            <person name="Wincker P."/>
        </authorList>
    </citation>
    <scope>NUCLEOTIDE SEQUENCE [LARGE SCALE GENOMIC DNA]</scope>
    <source>
        <strain evidence="5">cv. Darmor-bzh</strain>
    </source>
</reference>
<dbReference type="Proteomes" id="UP000028999">
    <property type="component" value="Unassembled WGS sequence"/>
</dbReference>
<dbReference type="SMART" id="SM00612">
    <property type="entry name" value="Kelch"/>
    <property type="match status" value="1"/>
</dbReference>
<sequence>MVESSSLIPGLVDDLAELCLSRIPRSSFQIISQVCWRWRRFLRSERYGAVRKLTGSVEELMCLLVYDKYWEVFDGSGNQLGRIPHIPGPLKGGFGLVVLDGGKIVFIGGRYNCVASADVYEFNPATNRWRKLADMNIPRHNFTYAVVDGLLYVIRGLSSDNVSILNAETNQWSLIDCPHSHSFSGFAFSFNSKLFVVGNRWRFIDIYDPKTETWEKLDSGQTLSVSSYTVVRNKAYFFDWFKSGMGVFDPEKNSWSSVSVLPSEKCAFKYRLGQWNNKVILFSRGCEALSGDLDKEDAAKWIATPIKPSGLHPTSVLINF</sequence>
<dbReference type="AlphaFoldDB" id="A0A078IQP0"/>
<feature type="domain" description="F-box" evidence="3">
    <location>
        <begin position="11"/>
        <end position="51"/>
    </location>
</feature>
<dbReference type="PANTHER" id="PTHR46344:SF1">
    <property type="entry name" value="OS02G0504900 PROTEIN"/>
    <property type="match status" value="1"/>
</dbReference>
<dbReference type="InterPro" id="IPR057499">
    <property type="entry name" value="Kelch_FKB95"/>
</dbReference>
<dbReference type="InterPro" id="IPR015915">
    <property type="entry name" value="Kelch-typ_b-propeller"/>
</dbReference>
<evidence type="ECO:0000313" key="5">
    <source>
        <dbReference type="Proteomes" id="UP000028999"/>
    </source>
</evidence>
<dbReference type="OMA" id="WIATPIK"/>
<dbReference type="Pfam" id="PF00646">
    <property type="entry name" value="F-box"/>
    <property type="match status" value="1"/>
</dbReference>
<dbReference type="PANTHER" id="PTHR46344">
    <property type="entry name" value="OS02G0202900 PROTEIN"/>
    <property type="match status" value="1"/>
</dbReference>
<dbReference type="PaxDb" id="3708-A0A078IQP0"/>
<evidence type="ECO:0000259" key="3">
    <source>
        <dbReference type="SMART" id="SM00256"/>
    </source>
</evidence>
<proteinExistence type="predicted"/>
<evidence type="ECO:0000256" key="1">
    <source>
        <dbReference type="ARBA" id="ARBA00022441"/>
    </source>
</evidence>
<evidence type="ECO:0000256" key="2">
    <source>
        <dbReference type="ARBA" id="ARBA00022737"/>
    </source>
</evidence>
<accession>A0A078IQP0</accession>
<dbReference type="SUPFAM" id="SSF81383">
    <property type="entry name" value="F-box domain"/>
    <property type="match status" value="1"/>
</dbReference>